<evidence type="ECO:0000256" key="1">
    <source>
        <dbReference type="ARBA" id="ARBA00004141"/>
    </source>
</evidence>
<name>A0ABQ1UZP1_9NOCA</name>
<keyword evidence="4 6" id="KW-0472">Membrane</keyword>
<organism evidence="8 9">
    <name type="scientific">Williamsia phyllosphaerae</name>
    <dbReference type="NCBI Taxonomy" id="885042"/>
    <lineage>
        <taxon>Bacteria</taxon>
        <taxon>Bacillati</taxon>
        <taxon>Actinomycetota</taxon>
        <taxon>Actinomycetes</taxon>
        <taxon>Mycobacteriales</taxon>
        <taxon>Nocardiaceae</taxon>
        <taxon>Williamsia</taxon>
    </lineage>
</organism>
<evidence type="ECO:0000313" key="9">
    <source>
        <dbReference type="Proteomes" id="UP000632454"/>
    </source>
</evidence>
<evidence type="ECO:0000256" key="2">
    <source>
        <dbReference type="ARBA" id="ARBA00022692"/>
    </source>
</evidence>
<dbReference type="Pfam" id="PF01061">
    <property type="entry name" value="ABC2_membrane"/>
    <property type="match status" value="1"/>
</dbReference>
<evidence type="ECO:0000313" key="8">
    <source>
        <dbReference type="EMBL" id="GGF31433.1"/>
    </source>
</evidence>
<comment type="subcellular location">
    <subcellularLocation>
        <location evidence="6">Cell membrane</location>
        <topology evidence="6">Multi-pass membrane protein</topology>
    </subcellularLocation>
    <subcellularLocation>
        <location evidence="1">Membrane</location>
        <topology evidence="1">Multi-pass membrane protein</topology>
    </subcellularLocation>
</comment>
<dbReference type="Proteomes" id="UP000632454">
    <property type="component" value="Unassembled WGS sequence"/>
</dbReference>
<feature type="transmembrane region" description="Helical" evidence="6">
    <location>
        <begin position="156"/>
        <end position="182"/>
    </location>
</feature>
<dbReference type="PANTHER" id="PTHR43229">
    <property type="entry name" value="NODULATION PROTEIN J"/>
    <property type="match status" value="1"/>
</dbReference>
<keyword evidence="6" id="KW-0813">Transport</keyword>
<dbReference type="InterPro" id="IPR047817">
    <property type="entry name" value="ABC2_TM_bact-type"/>
</dbReference>
<feature type="transmembrane region" description="Helical" evidence="6">
    <location>
        <begin position="120"/>
        <end position="150"/>
    </location>
</feature>
<comment type="caution">
    <text evidence="8">The sequence shown here is derived from an EMBL/GenBank/DDBJ whole genome shotgun (WGS) entry which is preliminary data.</text>
</comment>
<keyword evidence="6" id="KW-1003">Cell membrane</keyword>
<feature type="transmembrane region" description="Helical" evidence="6">
    <location>
        <begin position="194"/>
        <end position="217"/>
    </location>
</feature>
<keyword evidence="2 6" id="KW-0812">Transmembrane</keyword>
<feature type="transmembrane region" description="Helical" evidence="6">
    <location>
        <begin position="76"/>
        <end position="100"/>
    </location>
</feature>
<dbReference type="EMBL" id="BMCS01000002">
    <property type="protein sequence ID" value="GGF31433.1"/>
    <property type="molecule type" value="Genomic_DNA"/>
</dbReference>
<protein>
    <recommendedName>
        <fullName evidence="6">Transport permease protein</fullName>
    </recommendedName>
</protein>
<evidence type="ECO:0000256" key="5">
    <source>
        <dbReference type="ARBA" id="ARBA00023251"/>
    </source>
</evidence>
<feature type="transmembrane region" description="Helical" evidence="6">
    <location>
        <begin position="245"/>
        <end position="267"/>
    </location>
</feature>
<dbReference type="PIRSF" id="PIRSF006648">
    <property type="entry name" value="DrrB"/>
    <property type="match status" value="1"/>
</dbReference>
<accession>A0ABQ1UZP1</accession>
<evidence type="ECO:0000259" key="7">
    <source>
        <dbReference type="PROSITE" id="PS51012"/>
    </source>
</evidence>
<dbReference type="InterPro" id="IPR013525">
    <property type="entry name" value="ABC2_TM"/>
</dbReference>
<gene>
    <name evidence="8" type="ORF">GCM10007298_29100</name>
</gene>
<keyword evidence="3 6" id="KW-1133">Transmembrane helix</keyword>
<dbReference type="InterPro" id="IPR051784">
    <property type="entry name" value="Nod_factor_ABC_transporter"/>
</dbReference>
<evidence type="ECO:0000256" key="3">
    <source>
        <dbReference type="ARBA" id="ARBA00022989"/>
    </source>
</evidence>
<dbReference type="RefSeq" id="WP_229705193.1">
    <property type="nucleotide sequence ID" value="NZ_BMCS01000002.1"/>
</dbReference>
<dbReference type="PROSITE" id="PS51012">
    <property type="entry name" value="ABC_TM2"/>
    <property type="match status" value="1"/>
</dbReference>
<comment type="similarity">
    <text evidence="6">Belongs to the ABC-2 integral membrane protein family.</text>
</comment>
<dbReference type="InterPro" id="IPR000412">
    <property type="entry name" value="ABC_2_transport"/>
</dbReference>
<evidence type="ECO:0000256" key="6">
    <source>
        <dbReference type="RuleBase" id="RU361157"/>
    </source>
</evidence>
<sequence length="271" mass="28672">MTAVSTVSHLDTRTPAARQVTVLEAVAQSATMAGRGLLKIKHNPQHLFDVIVLPIVFTVMFSSIFGGAIAGDVTGYLPILIPGVLVQVALAASVTTGVQLREDMNKGVFDRFRSLPIARIAPLAGSLLADVLRYIVGTTITVIVGLFMGYRPGSAVGVVLACVLVVVVAFALSWIFALMGVVMEKASTVQGVSMLVLMPLTFMSNALVPVATMPGWMQAFAGVNPVSHLVSAVREMADGRYGVQIVWSLLGAAVVLIVVAPLTLRVYMRRA</sequence>
<dbReference type="PANTHER" id="PTHR43229:SF2">
    <property type="entry name" value="NODULATION PROTEIN J"/>
    <property type="match status" value="1"/>
</dbReference>
<keyword evidence="5" id="KW-0046">Antibiotic resistance</keyword>
<feature type="transmembrane region" description="Helical" evidence="6">
    <location>
        <begin position="47"/>
        <end position="70"/>
    </location>
</feature>
<keyword evidence="9" id="KW-1185">Reference proteome</keyword>
<evidence type="ECO:0000256" key="4">
    <source>
        <dbReference type="ARBA" id="ARBA00023136"/>
    </source>
</evidence>
<reference evidence="9" key="1">
    <citation type="journal article" date="2019" name="Int. J. Syst. Evol. Microbiol.">
        <title>The Global Catalogue of Microorganisms (GCM) 10K type strain sequencing project: providing services to taxonomists for standard genome sequencing and annotation.</title>
        <authorList>
            <consortium name="The Broad Institute Genomics Platform"/>
            <consortium name="The Broad Institute Genome Sequencing Center for Infectious Disease"/>
            <person name="Wu L."/>
            <person name="Ma J."/>
        </authorList>
    </citation>
    <scope>NUCLEOTIDE SEQUENCE [LARGE SCALE GENOMIC DNA]</scope>
    <source>
        <strain evidence="9">CCM 7855</strain>
    </source>
</reference>
<feature type="domain" description="ABC transmembrane type-2" evidence="7">
    <location>
        <begin position="45"/>
        <end position="270"/>
    </location>
</feature>
<proteinExistence type="inferred from homology"/>